<dbReference type="EMBL" id="JBHSAY010000006">
    <property type="protein sequence ID" value="MFC4131653.1"/>
    <property type="molecule type" value="Genomic_DNA"/>
</dbReference>
<name>A0ABV8LM49_9ACTN</name>
<dbReference type="RefSeq" id="WP_253755365.1">
    <property type="nucleotide sequence ID" value="NZ_JAMZDZ010000001.1"/>
</dbReference>
<keyword evidence="2" id="KW-1185">Reference proteome</keyword>
<evidence type="ECO:0000313" key="1">
    <source>
        <dbReference type="EMBL" id="MFC4131653.1"/>
    </source>
</evidence>
<comment type="caution">
    <text evidence="1">The sequence shown here is derived from an EMBL/GenBank/DDBJ whole genome shotgun (WGS) entry which is preliminary data.</text>
</comment>
<dbReference type="Proteomes" id="UP001595816">
    <property type="component" value="Unassembled WGS sequence"/>
</dbReference>
<sequence>MGDRTLAVVVKIDRIEPWLDDAFLDLTTLCDLGTELAVTGNRAGYLGSRRLRFPVRFLFHQVSDWEVDDPDGVRAMLVDDLRFDPALGGIVLTGPLPGRLYVRTPCRQVTVQTSASPLRPPSWRCVTPRHF</sequence>
<gene>
    <name evidence="1" type="ORF">ACFOZ4_13660</name>
</gene>
<organism evidence="1 2">
    <name type="scientific">Hamadaea flava</name>
    <dbReference type="NCBI Taxonomy" id="1742688"/>
    <lineage>
        <taxon>Bacteria</taxon>
        <taxon>Bacillati</taxon>
        <taxon>Actinomycetota</taxon>
        <taxon>Actinomycetes</taxon>
        <taxon>Micromonosporales</taxon>
        <taxon>Micromonosporaceae</taxon>
        <taxon>Hamadaea</taxon>
    </lineage>
</organism>
<evidence type="ECO:0000313" key="2">
    <source>
        <dbReference type="Proteomes" id="UP001595816"/>
    </source>
</evidence>
<proteinExistence type="predicted"/>
<reference evidence="2" key="1">
    <citation type="journal article" date="2019" name="Int. J. Syst. Evol. Microbiol.">
        <title>The Global Catalogue of Microorganisms (GCM) 10K type strain sequencing project: providing services to taxonomists for standard genome sequencing and annotation.</title>
        <authorList>
            <consortium name="The Broad Institute Genomics Platform"/>
            <consortium name="The Broad Institute Genome Sequencing Center for Infectious Disease"/>
            <person name="Wu L."/>
            <person name="Ma J."/>
        </authorList>
    </citation>
    <scope>NUCLEOTIDE SEQUENCE [LARGE SCALE GENOMIC DNA]</scope>
    <source>
        <strain evidence="2">CGMCC 4.7289</strain>
    </source>
</reference>
<protein>
    <submittedName>
        <fullName evidence="1">Uncharacterized protein</fullName>
    </submittedName>
</protein>
<accession>A0ABV8LM49</accession>